<proteinExistence type="predicted"/>
<evidence type="ECO:0000256" key="1">
    <source>
        <dbReference type="SAM" id="Phobius"/>
    </source>
</evidence>
<organism evidence="2 3">
    <name type="scientific">Youxingia wuxianensis</name>
    <dbReference type="NCBI Taxonomy" id="2763678"/>
    <lineage>
        <taxon>Bacteria</taxon>
        <taxon>Bacillati</taxon>
        <taxon>Bacillota</taxon>
        <taxon>Clostridia</taxon>
        <taxon>Eubacteriales</taxon>
        <taxon>Oscillospiraceae</taxon>
        <taxon>Youxingia</taxon>
    </lineage>
</organism>
<accession>A0A926EPA4</accession>
<dbReference type="Proteomes" id="UP000623678">
    <property type="component" value="Unassembled WGS sequence"/>
</dbReference>
<keyword evidence="1" id="KW-1133">Transmembrane helix</keyword>
<keyword evidence="1" id="KW-0812">Transmembrane</keyword>
<name>A0A926EPA4_9FIRM</name>
<reference evidence="2" key="1">
    <citation type="submission" date="2020-08" db="EMBL/GenBank/DDBJ databases">
        <title>Genome public.</title>
        <authorList>
            <person name="Liu C."/>
            <person name="Sun Q."/>
        </authorList>
    </citation>
    <scope>NUCLEOTIDE SEQUENCE</scope>
    <source>
        <strain evidence="2">NSJ-64</strain>
    </source>
</reference>
<keyword evidence="3" id="KW-1185">Reference proteome</keyword>
<protein>
    <submittedName>
        <fullName evidence="2">Stage III sporulation protein AD</fullName>
    </submittedName>
</protein>
<keyword evidence="1" id="KW-0472">Membrane</keyword>
<dbReference type="AlphaFoldDB" id="A0A926EPA4"/>
<dbReference type="EMBL" id="JACRTD010000001">
    <property type="protein sequence ID" value="MBC8584197.1"/>
    <property type="molecule type" value="Genomic_DNA"/>
</dbReference>
<dbReference type="InterPro" id="IPR025664">
    <property type="entry name" value="Spore_III_AC/AD"/>
</dbReference>
<evidence type="ECO:0000313" key="2">
    <source>
        <dbReference type="EMBL" id="MBC8584197.1"/>
    </source>
</evidence>
<gene>
    <name evidence="2" type="ORF">H8705_01180</name>
</gene>
<dbReference type="Pfam" id="PF06686">
    <property type="entry name" value="SpoIIIAC"/>
    <property type="match status" value="2"/>
</dbReference>
<sequence>MDMLTVTGLAVIAVAFSIIFKKTNPEYSLMLSLITGIIIISMIIVCAVPLFEKIQQMLNATGTQAEYVSILFKCLGICFLTQIACDGCRDLGESAIASKVETAGKIAVLMVSLPLFERILDIAGSLIG</sequence>
<evidence type="ECO:0000313" key="3">
    <source>
        <dbReference type="Proteomes" id="UP000623678"/>
    </source>
</evidence>
<comment type="caution">
    <text evidence="2">The sequence shown here is derived from an EMBL/GenBank/DDBJ whole genome shotgun (WGS) entry which is preliminary data.</text>
</comment>
<feature type="transmembrane region" description="Helical" evidence="1">
    <location>
        <begin position="27"/>
        <end position="51"/>
    </location>
</feature>
<dbReference type="RefSeq" id="WP_262394048.1">
    <property type="nucleotide sequence ID" value="NZ_JACRTD010000001.1"/>
</dbReference>